<dbReference type="PROSITE" id="PS51199">
    <property type="entry name" value="SF4_HELICASE"/>
    <property type="match status" value="1"/>
</dbReference>
<comment type="similarity">
    <text evidence="1">Belongs to the helicase family. DnaB subfamily.</text>
</comment>
<evidence type="ECO:0000256" key="6">
    <source>
        <dbReference type="ARBA" id="ARBA00022840"/>
    </source>
</evidence>
<dbReference type="EMBL" id="CP094528">
    <property type="protein sequence ID" value="UOE46091.1"/>
    <property type="molecule type" value="Genomic_DNA"/>
</dbReference>
<accession>A0ABY4C7L1</accession>
<dbReference type="PANTHER" id="PTHR30153:SF2">
    <property type="entry name" value="REPLICATIVE DNA HELICASE"/>
    <property type="match status" value="1"/>
</dbReference>
<evidence type="ECO:0000256" key="9">
    <source>
        <dbReference type="ARBA" id="ARBA00044969"/>
    </source>
</evidence>
<evidence type="ECO:0000256" key="10">
    <source>
        <dbReference type="ARBA" id="ARBA00048954"/>
    </source>
</evidence>
<evidence type="ECO:0000256" key="7">
    <source>
        <dbReference type="ARBA" id="ARBA00023125"/>
    </source>
</evidence>
<protein>
    <recommendedName>
        <fullName evidence="9">DNA 5'-3' helicase</fullName>
        <ecNumber evidence="9">5.6.2.3</ecNumber>
    </recommendedName>
</protein>
<organism evidence="12 13">
    <name type="scientific">Agromyces larvae</name>
    <dbReference type="NCBI Taxonomy" id="2929802"/>
    <lineage>
        <taxon>Bacteria</taxon>
        <taxon>Bacillati</taxon>
        <taxon>Actinomycetota</taxon>
        <taxon>Actinomycetes</taxon>
        <taxon>Micrococcales</taxon>
        <taxon>Microbacteriaceae</taxon>
        <taxon>Agromyces</taxon>
    </lineage>
</organism>
<dbReference type="SUPFAM" id="SSF52540">
    <property type="entry name" value="P-loop containing nucleoside triphosphate hydrolases"/>
    <property type="match status" value="1"/>
</dbReference>
<proteinExistence type="inferred from homology"/>
<evidence type="ECO:0000256" key="3">
    <source>
        <dbReference type="ARBA" id="ARBA00022741"/>
    </source>
</evidence>
<sequence length="444" mass="48658">MTADAPAGQRTPPFDEQAERSVLGSMLLSRRALVEVLALVSAEDFWVPRHELVFAAAAALADRGDPVDLVTVSDELTRTGQLERAGGVGLLSEVTSEVPTAANAGWYAEIVRAKAVKRRLIDVGARITQLGFADDEDPAAAIEAARAAVDAAGRERLVEFAPIGAKFGDFVEDLSQKPRFVPTPWREVNEYIGGLRPGCLYVVGARPGEGKTMVGVQIAHELAGTGPVAFSSLEMSTEQLLTRLVAFRGKVHLGPMSRHELSDEDWVKVAGVRHEVQHLPLFIDDRSGVTISQITAFARAVRQQHQRCAGVVVDYLQLVPSQERGRPRWEVVGEHSRQMKILARELDCPVVVLSQLNREPVGRVRRAPTIADLRESGAIEQDADVVLLLQRQLEADDRPGDRLNVHVSKNRHGNTGMRSLLWEGQFARVVSQTWFGGWDPVVPD</sequence>
<dbReference type="Gene3D" id="1.10.860.10">
    <property type="entry name" value="DNAb Helicase, Chain A"/>
    <property type="match status" value="1"/>
</dbReference>
<dbReference type="EC" id="5.6.2.3" evidence="9"/>
<dbReference type="Pfam" id="PF03796">
    <property type="entry name" value="DnaB_C"/>
    <property type="match status" value="1"/>
</dbReference>
<keyword evidence="6" id="KW-0067">ATP-binding</keyword>
<dbReference type="InterPro" id="IPR016136">
    <property type="entry name" value="DNA_helicase_N/primase_C"/>
</dbReference>
<evidence type="ECO:0000259" key="11">
    <source>
        <dbReference type="PROSITE" id="PS51199"/>
    </source>
</evidence>
<dbReference type="InterPro" id="IPR036185">
    <property type="entry name" value="DNA_heli_DnaB-like_N_sf"/>
</dbReference>
<evidence type="ECO:0000256" key="1">
    <source>
        <dbReference type="ARBA" id="ARBA00008428"/>
    </source>
</evidence>
<evidence type="ECO:0000256" key="4">
    <source>
        <dbReference type="ARBA" id="ARBA00022801"/>
    </source>
</evidence>
<dbReference type="InterPro" id="IPR007694">
    <property type="entry name" value="DNA_helicase_DnaB-like_C"/>
</dbReference>
<keyword evidence="13" id="KW-1185">Reference proteome</keyword>
<evidence type="ECO:0000256" key="8">
    <source>
        <dbReference type="ARBA" id="ARBA00023235"/>
    </source>
</evidence>
<feature type="domain" description="SF4 helicase" evidence="11">
    <location>
        <begin position="174"/>
        <end position="436"/>
    </location>
</feature>
<dbReference type="RefSeq" id="WP_243558998.1">
    <property type="nucleotide sequence ID" value="NZ_CP094528.1"/>
</dbReference>
<keyword evidence="5 12" id="KW-0347">Helicase</keyword>
<evidence type="ECO:0000313" key="12">
    <source>
        <dbReference type="EMBL" id="UOE46091.1"/>
    </source>
</evidence>
<dbReference type="SUPFAM" id="SSF48024">
    <property type="entry name" value="N-terminal domain of DnaB helicase"/>
    <property type="match status" value="1"/>
</dbReference>
<keyword evidence="3" id="KW-0547">Nucleotide-binding</keyword>
<dbReference type="InterPro" id="IPR007693">
    <property type="entry name" value="DNA_helicase_DnaB-like_N"/>
</dbReference>
<dbReference type="Pfam" id="PF00772">
    <property type="entry name" value="DnaB"/>
    <property type="match status" value="1"/>
</dbReference>
<keyword evidence="4" id="KW-0378">Hydrolase</keyword>
<dbReference type="InterPro" id="IPR027417">
    <property type="entry name" value="P-loop_NTPase"/>
</dbReference>
<name>A0ABY4C7L1_9MICO</name>
<dbReference type="Gene3D" id="3.40.50.300">
    <property type="entry name" value="P-loop containing nucleotide triphosphate hydrolases"/>
    <property type="match status" value="1"/>
</dbReference>
<keyword evidence="7" id="KW-0238">DNA-binding</keyword>
<keyword evidence="8" id="KW-0413">Isomerase</keyword>
<reference evidence="12 13" key="1">
    <citation type="submission" date="2022-03" db="EMBL/GenBank/DDBJ databases">
        <title>Mucilaginibacter sp. isolated from the gut of Protaetia brevitarsis seulensis larvae.</title>
        <authorList>
            <person name="Won M."/>
            <person name="Kim S.-J."/>
            <person name="Kwon S.-W."/>
        </authorList>
    </citation>
    <scope>NUCLEOTIDE SEQUENCE [LARGE SCALE GENOMIC DNA]</scope>
    <source>
        <strain evidence="12 13">CFWR-12</strain>
    </source>
</reference>
<gene>
    <name evidence="12" type="ORF">MTO99_06970</name>
</gene>
<dbReference type="Proteomes" id="UP000832097">
    <property type="component" value="Chromosome"/>
</dbReference>
<dbReference type="GO" id="GO:0004386">
    <property type="term" value="F:helicase activity"/>
    <property type="evidence" value="ECO:0007669"/>
    <property type="project" value="UniProtKB-KW"/>
</dbReference>
<comment type="catalytic activity">
    <reaction evidence="10">
        <text>ATP + H2O = ADP + phosphate + H(+)</text>
        <dbReference type="Rhea" id="RHEA:13065"/>
        <dbReference type="ChEBI" id="CHEBI:15377"/>
        <dbReference type="ChEBI" id="CHEBI:15378"/>
        <dbReference type="ChEBI" id="CHEBI:30616"/>
        <dbReference type="ChEBI" id="CHEBI:43474"/>
        <dbReference type="ChEBI" id="CHEBI:456216"/>
        <dbReference type="EC" id="5.6.2.3"/>
    </reaction>
</comment>
<evidence type="ECO:0000256" key="5">
    <source>
        <dbReference type="ARBA" id="ARBA00022806"/>
    </source>
</evidence>
<evidence type="ECO:0000313" key="13">
    <source>
        <dbReference type="Proteomes" id="UP000832097"/>
    </source>
</evidence>
<keyword evidence="2" id="KW-0235">DNA replication</keyword>
<dbReference type="PANTHER" id="PTHR30153">
    <property type="entry name" value="REPLICATIVE DNA HELICASE DNAB"/>
    <property type="match status" value="1"/>
</dbReference>
<evidence type="ECO:0000256" key="2">
    <source>
        <dbReference type="ARBA" id="ARBA00022705"/>
    </source>
</evidence>